<comment type="caution">
    <text evidence="1">The sequence shown here is derived from an EMBL/GenBank/DDBJ whole genome shotgun (WGS) entry which is preliminary data.</text>
</comment>
<keyword evidence="2" id="KW-1185">Reference proteome</keyword>
<sequence>MDCRPINIIEKQPHFQDYLKQTQKMLKEKSDVEIRPEFLSNQGHLHFSRPEYQQKRGFFL</sequence>
<reference evidence="1 2" key="1">
    <citation type="submission" date="2016-10" db="EMBL/GenBank/DDBJ databases">
        <title>Rodentibacter gen. nov. and new species.</title>
        <authorList>
            <person name="Christensen H."/>
        </authorList>
    </citation>
    <scope>NUCLEOTIDE SEQUENCE [LARGE SCALE GENOMIC DNA]</scope>
    <source>
        <strain evidence="1 2">Ac69</strain>
    </source>
</reference>
<accession>A0A1V3I8L0</accession>
<organism evidence="1 2">
    <name type="scientific">Rodentibacter heidelbergensis</name>
    <dbReference type="NCBI Taxonomy" id="1908258"/>
    <lineage>
        <taxon>Bacteria</taxon>
        <taxon>Pseudomonadati</taxon>
        <taxon>Pseudomonadota</taxon>
        <taxon>Gammaproteobacteria</taxon>
        <taxon>Pasteurellales</taxon>
        <taxon>Pasteurellaceae</taxon>
        <taxon>Rodentibacter</taxon>
    </lineage>
</organism>
<evidence type="ECO:0000313" key="1">
    <source>
        <dbReference type="EMBL" id="OOF36345.1"/>
    </source>
</evidence>
<dbReference type="Proteomes" id="UP000189437">
    <property type="component" value="Unassembled WGS sequence"/>
</dbReference>
<gene>
    <name evidence="1" type="ORF">BKK48_06210</name>
</gene>
<proteinExistence type="predicted"/>
<protein>
    <submittedName>
        <fullName evidence="1">Uncharacterized protein</fullName>
    </submittedName>
</protein>
<dbReference type="STRING" id="1908258.BKK48_06210"/>
<name>A0A1V3I8L0_9PAST</name>
<dbReference type="AlphaFoldDB" id="A0A1V3I8L0"/>
<dbReference type="EMBL" id="MLHH01000012">
    <property type="protein sequence ID" value="OOF36345.1"/>
    <property type="molecule type" value="Genomic_DNA"/>
</dbReference>
<evidence type="ECO:0000313" key="2">
    <source>
        <dbReference type="Proteomes" id="UP000189437"/>
    </source>
</evidence>
<dbReference type="Gene3D" id="3.30.70.100">
    <property type="match status" value="1"/>
</dbReference>